<proteinExistence type="predicted"/>
<sequence>MAPLALSSPSIKSATTATVVILLTGMIIQQRQVIKNTYRSFRGMEGVLRYIWIGDFLPPHIREAMDKLDNGNERMVEAESKLEEIEILIERVELESVDGPRRLPEEQDQDTAVDNKEEFKKQLFQRYPELRTKIGLFSSSLDKLAYTIDSINSHRDADVKTRKKQLSNKIVELMNSLDRMVSSLNLGVRL</sequence>
<dbReference type="Proteomes" id="UP001224775">
    <property type="component" value="Unassembled WGS sequence"/>
</dbReference>
<keyword evidence="3" id="KW-1185">Reference proteome</keyword>
<evidence type="ECO:0000313" key="2">
    <source>
        <dbReference type="EMBL" id="KAK1737199.1"/>
    </source>
</evidence>
<dbReference type="AlphaFoldDB" id="A0AAD8Y099"/>
<protein>
    <submittedName>
        <fullName evidence="2">Uncharacterized protein</fullName>
    </submittedName>
</protein>
<dbReference type="EMBL" id="JATAAI010000026">
    <property type="protein sequence ID" value="KAK1737199.1"/>
    <property type="molecule type" value="Genomic_DNA"/>
</dbReference>
<dbReference type="SUPFAM" id="SSF63491">
    <property type="entry name" value="BAG domain"/>
    <property type="match status" value="1"/>
</dbReference>
<accession>A0AAD8Y099</accession>
<feature type="coiled-coil region" evidence="1">
    <location>
        <begin position="61"/>
        <end position="95"/>
    </location>
</feature>
<organism evidence="2 3">
    <name type="scientific">Skeletonema marinoi</name>
    <dbReference type="NCBI Taxonomy" id="267567"/>
    <lineage>
        <taxon>Eukaryota</taxon>
        <taxon>Sar</taxon>
        <taxon>Stramenopiles</taxon>
        <taxon>Ochrophyta</taxon>
        <taxon>Bacillariophyta</taxon>
        <taxon>Coscinodiscophyceae</taxon>
        <taxon>Thalassiosirophycidae</taxon>
        <taxon>Thalassiosirales</taxon>
        <taxon>Skeletonemataceae</taxon>
        <taxon>Skeletonema</taxon>
        <taxon>Skeletonema marinoi-dohrnii complex</taxon>
    </lineage>
</organism>
<name>A0AAD8Y099_9STRA</name>
<reference evidence="2" key="1">
    <citation type="submission" date="2023-06" db="EMBL/GenBank/DDBJ databases">
        <title>Survivors Of The Sea: Transcriptome response of Skeletonema marinoi to long-term dormancy.</title>
        <authorList>
            <person name="Pinder M.I.M."/>
            <person name="Kourtchenko O."/>
            <person name="Robertson E.K."/>
            <person name="Larsson T."/>
            <person name="Maumus F."/>
            <person name="Osuna-Cruz C.M."/>
            <person name="Vancaester E."/>
            <person name="Stenow R."/>
            <person name="Vandepoele K."/>
            <person name="Ploug H."/>
            <person name="Bruchert V."/>
            <person name="Godhe A."/>
            <person name="Topel M."/>
        </authorList>
    </citation>
    <scope>NUCLEOTIDE SEQUENCE</scope>
    <source>
        <strain evidence="2">R05AC</strain>
    </source>
</reference>
<evidence type="ECO:0000256" key="1">
    <source>
        <dbReference type="SAM" id="Coils"/>
    </source>
</evidence>
<comment type="caution">
    <text evidence="2">The sequence shown here is derived from an EMBL/GenBank/DDBJ whole genome shotgun (WGS) entry which is preliminary data.</text>
</comment>
<gene>
    <name evidence="2" type="ORF">QTG54_012066</name>
</gene>
<keyword evidence="1" id="KW-0175">Coiled coil</keyword>
<evidence type="ECO:0000313" key="3">
    <source>
        <dbReference type="Proteomes" id="UP001224775"/>
    </source>
</evidence>